<keyword evidence="10 12" id="KW-0472">Membrane</keyword>
<comment type="catalytic activity">
    <reaction evidence="1">
        <text>ATP + protein L-histidine = ADP + protein N-phospho-L-histidine.</text>
        <dbReference type="EC" id="2.7.13.3"/>
    </reaction>
</comment>
<dbReference type="GO" id="GO:0016301">
    <property type="term" value="F:kinase activity"/>
    <property type="evidence" value="ECO:0007669"/>
    <property type="project" value="UniProtKB-KW"/>
</dbReference>
<dbReference type="InterPro" id="IPR005467">
    <property type="entry name" value="His_kinase_dom"/>
</dbReference>
<dbReference type="SUPFAM" id="SSF55874">
    <property type="entry name" value="ATPase domain of HSP90 chaperone/DNA topoisomerase II/histidine kinase"/>
    <property type="match status" value="1"/>
</dbReference>
<protein>
    <recommendedName>
        <fullName evidence="3">histidine kinase</fullName>
        <ecNumber evidence="3">2.7.13.3</ecNumber>
    </recommendedName>
</protein>
<dbReference type="InterPro" id="IPR036890">
    <property type="entry name" value="HATPase_C_sf"/>
</dbReference>
<dbReference type="SMART" id="SM00387">
    <property type="entry name" value="HATPase_c"/>
    <property type="match status" value="1"/>
</dbReference>
<dbReference type="PANTHER" id="PTHR45436">
    <property type="entry name" value="SENSOR HISTIDINE KINASE YKOH"/>
    <property type="match status" value="1"/>
</dbReference>
<evidence type="ECO:0000256" key="10">
    <source>
        <dbReference type="ARBA" id="ARBA00023136"/>
    </source>
</evidence>
<evidence type="ECO:0000256" key="9">
    <source>
        <dbReference type="ARBA" id="ARBA00023012"/>
    </source>
</evidence>
<evidence type="ECO:0000256" key="12">
    <source>
        <dbReference type="SAM" id="Phobius"/>
    </source>
</evidence>
<dbReference type="PRINTS" id="PR00344">
    <property type="entry name" value="BCTRLSENSOR"/>
</dbReference>
<dbReference type="InterPro" id="IPR050428">
    <property type="entry name" value="TCS_sensor_his_kinase"/>
</dbReference>
<evidence type="ECO:0000256" key="3">
    <source>
        <dbReference type="ARBA" id="ARBA00012438"/>
    </source>
</evidence>
<dbReference type="SUPFAM" id="SSF158472">
    <property type="entry name" value="HAMP domain-like"/>
    <property type="match status" value="1"/>
</dbReference>
<keyword evidence="6 12" id="KW-0812">Transmembrane</keyword>
<reference evidence="15" key="1">
    <citation type="submission" date="2022-10" db="EMBL/GenBank/DDBJ databases">
        <title>The complete genomes of actinobacterial strains from the NBC collection.</title>
        <authorList>
            <person name="Joergensen T.S."/>
            <person name="Alvarez Arevalo M."/>
            <person name="Sterndorff E.B."/>
            <person name="Faurdal D."/>
            <person name="Vuksanovic O."/>
            <person name="Mourched A.-S."/>
            <person name="Charusanti P."/>
            <person name="Shaw S."/>
            <person name="Blin K."/>
            <person name="Weber T."/>
        </authorList>
    </citation>
    <scope>NUCLEOTIDE SEQUENCE</scope>
    <source>
        <strain evidence="15">NBC_00222</strain>
    </source>
</reference>
<dbReference type="PROSITE" id="PS50885">
    <property type="entry name" value="HAMP"/>
    <property type="match status" value="1"/>
</dbReference>
<organism evidence="15 16">
    <name type="scientific">Kitasatospora purpeofusca</name>
    <dbReference type="NCBI Taxonomy" id="67352"/>
    <lineage>
        <taxon>Bacteria</taxon>
        <taxon>Bacillati</taxon>
        <taxon>Actinomycetota</taxon>
        <taxon>Actinomycetes</taxon>
        <taxon>Kitasatosporales</taxon>
        <taxon>Streptomycetaceae</taxon>
        <taxon>Kitasatospora</taxon>
    </lineage>
</organism>
<dbReference type="CDD" id="cd00075">
    <property type="entry name" value="HATPase"/>
    <property type="match status" value="1"/>
</dbReference>
<dbReference type="PROSITE" id="PS50109">
    <property type="entry name" value="HIS_KIN"/>
    <property type="match status" value="1"/>
</dbReference>
<dbReference type="Pfam" id="PF00512">
    <property type="entry name" value="HisKA"/>
    <property type="match status" value="1"/>
</dbReference>
<evidence type="ECO:0000256" key="7">
    <source>
        <dbReference type="ARBA" id="ARBA00022777"/>
    </source>
</evidence>
<keyword evidence="7 15" id="KW-0418">Kinase</keyword>
<proteinExistence type="predicted"/>
<name>A0ABZ1TSP9_9ACTN</name>
<evidence type="ECO:0000259" key="13">
    <source>
        <dbReference type="PROSITE" id="PS50109"/>
    </source>
</evidence>
<dbReference type="InterPro" id="IPR003661">
    <property type="entry name" value="HisK_dim/P_dom"/>
</dbReference>
<evidence type="ECO:0000313" key="15">
    <source>
        <dbReference type="EMBL" id="WUQ81978.1"/>
    </source>
</evidence>
<evidence type="ECO:0000256" key="8">
    <source>
        <dbReference type="ARBA" id="ARBA00022989"/>
    </source>
</evidence>
<feature type="region of interest" description="Disordered" evidence="11">
    <location>
        <begin position="41"/>
        <end position="70"/>
    </location>
</feature>
<feature type="compositionally biased region" description="Polar residues" evidence="11">
    <location>
        <begin position="41"/>
        <end position="52"/>
    </location>
</feature>
<keyword evidence="16" id="KW-1185">Reference proteome</keyword>
<dbReference type="Gene3D" id="3.30.565.10">
    <property type="entry name" value="Histidine kinase-like ATPase, C-terminal domain"/>
    <property type="match status" value="1"/>
</dbReference>
<feature type="transmembrane region" description="Helical" evidence="12">
    <location>
        <begin position="12"/>
        <end position="31"/>
    </location>
</feature>
<comment type="subcellular location">
    <subcellularLocation>
        <location evidence="2">Cell membrane</location>
    </subcellularLocation>
</comment>
<feature type="transmembrane region" description="Helical" evidence="12">
    <location>
        <begin position="82"/>
        <end position="105"/>
    </location>
</feature>
<dbReference type="EC" id="2.7.13.3" evidence="3"/>
<gene>
    <name evidence="15" type="ORF">OHA16_02695</name>
</gene>
<dbReference type="RefSeq" id="WP_328953051.1">
    <property type="nucleotide sequence ID" value="NZ_CP108110.1"/>
</dbReference>
<dbReference type="InterPro" id="IPR003594">
    <property type="entry name" value="HATPase_dom"/>
</dbReference>
<sequence length="391" mass="41810">MRTVRTRLTALYVALFAVSGAALLAVTYLLVRGSVAQQRYTGAGSPTGSGARNHSYEGGKPGPPGSGTDIESYRHALDLRRLAVQGTLALAVMTLVAVVVGWLVAGRILRPLRTITRTAQNISAGNLHARLDLPGPDDELKQLGDTFDALLERLDRSFRSQRQFVANASHELRTPLARQRTQIQVALTDPEPTLATLRTAHEQALTANRRQETVIEALLALARSEGGLDRSEPFDLAATAHRTVAARRTLAAEHAVRLDTDLVPAAGTGDPRLVERLVVNLVDNALRHNRPGGHVTLRTRSTDDGTAVLSIANSGPTVAPEDLDRLFQPFQRLGPARTRRDDGLGLGLSIVQAIATAHGATLDVRPRPAGGLTVTVTFPPVGERAPGGSHR</sequence>
<evidence type="ECO:0000256" key="4">
    <source>
        <dbReference type="ARBA" id="ARBA00022553"/>
    </source>
</evidence>
<dbReference type="Pfam" id="PF02518">
    <property type="entry name" value="HATPase_c"/>
    <property type="match status" value="1"/>
</dbReference>
<dbReference type="Pfam" id="PF00672">
    <property type="entry name" value="HAMP"/>
    <property type="match status" value="1"/>
</dbReference>
<feature type="domain" description="Histidine kinase" evidence="13">
    <location>
        <begin position="167"/>
        <end position="382"/>
    </location>
</feature>
<keyword evidence="8 12" id="KW-1133">Transmembrane helix</keyword>
<dbReference type="Gene3D" id="1.10.287.130">
    <property type="match status" value="1"/>
</dbReference>
<evidence type="ECO:0000256" key="6">
    <source>
        <dbReference type="ARBA" id="ARBA00022692"/>
    </source>
</evidence>
<evidence type="ECO:0000256" key="2">
    <source>
        <dbReference type="ARBA" id="ARBA00004236"/>
    </source>
</evidence>
<dbReference type="EMBL" id="CP108110">
    <property type="protein sequence ID" value="WUQ81978.1"/>
    <property type="molecule type" value="Genomic_DNA"/>
</dbReference>
<evidence type="ECO:0000313" key="16">
    <source>
        <dbReference type="Proteomes" id="UP001432222"/>
    </source>
</evidence>
<accession>A0ABZ1TSP9</accession>
<dbReference type="PANTHER" id="PTHR45436:SF5">
    <property type="entry name" value="SENSOR HISTIDINE KINASE TRCS"/>
    <property type="match status" value="1"/>
</dbReference>
<evidence type="ECO:0000256" key="1">
    <source>
        <dbReference type="ARBA" id="ARBA00000085"/>
    </source>
</evidence>
<dbReference type="Gene3D" id="6.10.340.10">
    <property type="match status" value="1"/>
</dbReference>
<evidence type="ECO:0000256" key="5">
    <source>
        <dbReference type="ARBA" id="ARBA00022679"/>
    </source>
</evidence>
<dbReference type="CDD" id="cd06225">
    <property type="entry name" value="HAMP"/>
    <property type="match status" value="1"/>
</dbReference>
<keyword evidence="5" id="KW-0808">Transferase</keyword>
<feature type="domain" description="HAMP" evidence="14">
    <location>
        <begin position="106"/>
        <end position="159"/>
    </location>
</feature>
<keyword evidence="9" id="KW-0902">Two-component regulatory system</keyword>
<dbReference type="SMART" id="SM00388">
    <property type="entry name" value="HisKA"/>
    <property type="match status" value="1"/>
</dbReference>
<dbReference type="SMART" id="SM00304">
    <property type="entry name" value="HAMP"/>
    <property type="match status" value="1"/>
</dbReference>
<evidence type="ECO:0000256" key="11">
    <source>
        <dbReference type="SAM" id="MobiDB-lite"/>
    </source>
</evidence>
<dbReference type="InterPro" id="IPR004358">
    <property type="entry name" value="Sig_transdc_His_kin-like_C"/>
</dbReference>
<dbReference type="SUPFAM" id="SSF47384">
    <property type="entry name" value="Homodimeric domain of signal transducing histidine kinase"/>
    <property type="match status" value="1"/>
</dbReference>
<evidence type="ECO:0000259" key="14">
    <source>
        <dbReference type="PROSITE" id="PS50885"/>
    </source>
</evidence>
<dbReference type="Proteomes" id="UP001432222">
    <property type="component" value="Chromosome"/>
</dbReference>
<dbReference type="CDD" id="cd00082">
    <property type="entry name" value="HisKA"/>
    <property type="match status" value="1"/>
</dbReference>
<dbReference type="InterPro" id="IPR003660">
    <property type="entry name" value="HAMP_dom"/>
</dbReference>
<dbReference type="InterPro" id="IPR036097">
    <property type="entry name" value="HisK_dim/P_sf"/>
</dbReference>
<keyword evidence="4" id="KW-0597">Phosphoprotein</keyword>